<dbReference type="EMBL" id="BAABDQ010000004">
    <property type="protein sequence ID" value="GAA3544900.1"/>
    <property type="molecule type" value="Genomic_DNA"/>
</dbReference>
<dbReference type="Pfam" id="PF02575">
    <property type="entry name" value="YbaB_DNA_bd"/>
    <property type="match status" value="1"/>
</dbReference>
<dbReference type="Gene3D" id="3.30.1310.10">
    <property type="entry name" value="Nucleoid-associated protein YbaB-like domain"/>
    <property type="match status" value="1"/>
</dbReference>
<gene>
    <name evidence="1" type="ORF">GCM10022419_026410</name>
</gene>
<dbReference type="SUPFAM" id="SSF82607">
    <property type="entry name" value="YbaB-like"/>
    <property type="match status" value="1"/>
</dbReference>
<comment type="caution">
    <text evidence="1">The sequence shown here is derived from an EMBL/GenBank/DDBJ whole genome shotgun (WGS) entry which is preliminary data.</text>
</comment>
<dbReference type="InterPro" id="IPR004401">
    <property type="entry name" value="YbaB/EbfC"/>
</dbReference>
<reference evidence="2" key="1">
    <citation type="journal article" date="2019" name="Int. J. Syst. Evol. Microbiol.">
        <title>The Global Catalogue of Microorganisms (GCM) 10K type strain sequencing project: providing services to taxonomists for standard genome sequencing and annotation.</title>
        <authorList>
            <consortium name="The Broad Institute Genomics Platform"/>
            <consortium name="The Broad Institute Genome Sequencing Center for Infectious Disease"/>
            <person name="Wu L."/>
            <person name="Ma J."/>
        </authorList>
    </citation>
    <scope>NUCLEOTIDE SEQUENCE [LARGE SCALE GENOMIC DNA]</scope>
    <source>
        <strain evidence="2">JCM 17326</strain>
    </source>
</reference>
<evidence type="ECO:0008006" key="3">
    <source>
        <dbReference type="Google" id="ProtNLM"/>
    </source>
</evidence>
<evidence type="ECO:0000313" key="1">
    <source>
        <dbReference type="EMBL" id="GAA3544900.1"/>
    </source>
</evidence>
<proteinExistence type="predicted"/>
<evidence type="ECO:0000313" key="2">
    <source>
        <dbReference type="Proteomes" id="UP001500630"/>
    </source>
</evidence>
<dbReference type="RefSeq" id="WP_345561492.1">
    <property type="nucleotide sequence ID" value="NZ_BAABDQ010000004.1"/>
</dbReference>
<protein>
    <recommendedName>
        <fullName evidence="3">YbaB/EbfC family nucleoid-associated protein</fullName>
    </recommendedName>
</protein>
<organism evidence="1 2">
    <name type="scientific">Nonomuraea rosea</name>
    <dbReference type="NCBI Taxonomy" id="638574"/>
    <lineage>
        <taxon>Bacteria</taxon>
        <taxon>Bacillati</taxon>
        <taxon>Actinomycetota</taxon>
        <taxon>Actinomycetes</taxon>
        <taxon>Streptosporangiales</taxon>
        <taxon>Streptosporangiaceae</taxon>
        <taxon>Nonomuraea</taxon>
    </lineage>
</organism>
<keyword evidence="2" id="KW-1185">Reference proteome</keyword>
<sequence length="127" mass="14022">MADPFEASIEELADQVNRQVRRVRETYGQLGSIESTMTSDDGMISVTVGPEGRVRGIELNTRVYRRLSPSELSAALMREIDRAADDVAGQRRRLMEPLMPEGLPYAEVFGADATLEAFLPRPVDPAA</sequence>
<accession>A0ABP6W775</accession>
<name>A0ABP6W775_9ACTN</name>
<dbReference type="Proteomes" id="UP001500630">
    <property type="component" value="Unassembled WGS sequence"/>
</dbReference>
<dbReference type="InterPro" id="IPR036894">
    <property type="entry name" value="YbaB-like_sf"/>
</dbReference>